<proteinExistence type="predicted"/>
<name>A0A1Q8VDJ2_9ACTO</name>
<evidence type="ECO:0000313" key="3">
    <source>
        <dbReference type="Proteomes" id="UP000186857"/>
    </source>
</evidence>
<dbReference type="Proteomes" id="UP000186857">
    <property type="component" value="Unassembled WGS sequence"/>
</dbReference>
<protein>
    <submittedName>
        <fullName evidence="2">Uncharacterized protein</fullName>
    </submittedName>
</protein>
<feature type="region of interest" description="Disordered" evidence="1">
    <location>
        <begin position="51"/>
        <end position="80"/>
    </location>
</feature>
<reference evidence="2 3" key="1">
    <citation type="submission" date="2016-12" db="EMBL/GenBank/DDBJ databases">
        <title>Genomic Comparison of strains in the 'Actinomyces naeslundii' Group.</title>
        <authorList>
            <person name="Mughal S.R."/>
            <person name="Do T."/>
            <person name="Gilbert S.C."/>
            <person name="Witherden E.A."/>
            <person name="Didelot X."/>
            <person name="Beighton D."/>
        </authorList>
    </citation>
    <scope>NUCLEOTIDE SEQUENCE [LARGE SCALE GENOMIC DNA]</scope>
    <source>
        <strain evidence="2 3">CCUG 33920</strain>
    </source>
</reference>
<evidence type="ECO:0000256" key="1">
    <source>
        <dbReference type="SAM" id="MobiDB-lite"/>
    </source>
</evidence>
<dbReference type="Gene3D" id="1.20.1250.20">
    <property type="entry name" value="MFS general substrate transporter like domains"/>
    <property type="match status" value="1"/>
</dbReference>
<evidence type="ECO:0000313" key="2">
    <source>
        <dbReference type="EMBL" id="OLO46137.1"/>
    </source>
</evidence>
<gene>
    <name evidence="2" type="ORF">BKH29_01610</name>
</gene>
<accession>A0A1Q8VDJ2</accession>
<sequence length="80" mass="8775">MVFIIQTVAELFLSPVGLSTTSALAPKSFASQTMRWNRLGGLSWHRRVPPSAATSRTHSWGPPVSSVAPMRSESAHVTWR</sequence>
<organism evidence="2 3">
    <name type="scientific">Actinomyces oris</name>
    <dbReference type="NCBI Taxonomy" id="544580"/>
    <lineage>
        <taxon>Bacteria</taxon>
        <taxon>Bacillati</taxon>
        <taxon>Actinomycetota</taxon>
        <taxon>Actinomycetes</taxon>
        <taxon>Actinomycetales</taxon>
        <taxon>Actinomycetaceae</taxon>
        <taxon>Actinomyces</taxon>
    </lineage>
</organism>
<dbReference type="EMBL" id="MSKJ01000002">
    <property type="protein sequence ID" value="OLO46137.1"/>
    <property type="molecule type" value="Genomic_DNA"/>
</dbReference>
<dbReference type="AlphaFoldDB" id="A0A1Q8VDJ2"/>
<dbReference type="InterPro" id="IPR036259">
    <property type="entry name" value="MFS_trans_sf"/>
</dbReference>
<comment type="caution">
    <text evidence="2">The sequence shown here is derived from an EMBL/GenBank/DDBJ whole genome shotgun (WGS) entry which is preliminary data.</text>
</comment>